<dbReference type="InterPro" id="IPR014710">
    <property type="entry name" value="RmlC-like_jellyroll"/>
</dbReference>
<dbReference type="AlphaFoldDB" id="A0A1I1ZW95"/>
<dbReference type="SUPFAM" id="SSF56563">
    <property type="entry name" value="Major capsid protein gp5"/>
    <property type="match status" value="1"/>
</dbReference>
<dbReference type="Pfam" id="PF00027">
    <property type="entry name" value="cNMP_binding"/>
    <property type="match status" value="1"/>
</dbReference>
<gene>
    <name evidence="2" type="ORF">SAMN02745121_03947</name>
</gene>
<dbReference type="OrthoDB" id="181419at2"/>
<dbReference type="Pfam" id="PF19307">
    <property type="entry name" value="SrpI-like"/>
    <property type="match status" value="1"/>
</dbReference>
<proteinExistence type="predicted"/>
<accession>A0A1I1ZW95</accession>
<dbReference type="EMBL" id="FOMX01000012">
    <property type="protein sequence ID" value="SFE34820.1"/>
    <property type="molecule type" value="Genomic_DNA"/>
</dbReference>
<dbReference type="Proteomes" id="UP000199400">
    <property type="component" value="Unassembled WGS sequence"/>
</dbReference>
<dbReference type="InterPro" id="IPR050397">
    <property type="entry name" value="Env_Response_Regulators"/>
</dbReference>
<organism evidence="2 3">
    <name type="scientific">Nannocystis exedens</name>
    <dbReference type="NCBI Taxonomy" id="54"/>
    <lineage>
        <taxon>Bacteria</taxon>
        <taxon>Pseudomonadati</taxon>
        <taxon>Myxococcota</taxon>
        <taxon>Polyangia</taxon>
        <taxon>Nannocystales</taxon>
        <taxon>Nannocystaceae</taxon>
        <taxon>Nannocystis</taxon>
    </lineage>
</organism>
<dbReference type="SMART" id="SM00100">
    <property type="entry name" value="cNMP"/>
    <property type="match status" value="1"/>
</dbReference>
<dbReference type="NCBIfam" id="NF041163">
    <property type="entry name" value="encap_f2b"/>
    <property type="match status" value="1"/>
</dbReference>
<evidence type="ECO:0000313" key="3">
    <source>
        <dbReference type="Proteomes" id="UP000199400"/>
    </source>
</evidence>
<keyword evidence="3" id="KW-1185">Reference proteome</keyword>
<name>A0A1I1ZW95_9BACT</name>
<dbReference type="GO" id="GO:0003700">
    <property type="term" value="F:DNA-binding transcription factor activity"/>
    <property type="evidence" value="ECO:0007669"/>
    <property type="project" value="TreeGrafter"/>
</dbReference>
<dbReference type="InterPro" id="IPR045641">
    <property type="entry name" value="SrpI-like"/>
</dbReference>
<dbReference type="Gene3D" id="2.60.120.10">
    <property type="entry name" value="Jelly Rolls"/>
    <property type="match status" value="1"/>
</dbReference>
<dbReference type="CDD" id="cd00038">
    <property type="entry name" value="CAP_ED"/>
    <property type="match status" value="1"/>
</dbReference>
<dbReference type="GO" id="GO:0005829">
    <property type="term" value="C:cytosol"/>
    <property type="evidence" value="ECO:0007669"/>
    <property type="project" value="TreeGrafter"/>
</dbReference>
<dbReference type="RefSeq" id="WP_096332986.1">
    <property type="nucleotide sequence ID" value="NZ_FOMX01000012.1"/>
</dbReference>
<dbReference type="InterPro" id="IPR018490">
    <property type="entry name" value="cNMP-bd_dom_sf"/>
</dbReference>
<dbReference type="InterPro" id="IPR049817">
    <property type="entry name" value="Encap_f2b"/>
</dbReference>
<evidence type="ECO:0000313" key="2">
    <source>
        <dbReference type="EMBL" id="SFE34820.1"/>
    </source>
</evidence>
<dbReference type="SUPFAM" id="SSF51206">
    <property type="entry name" value="cAMP-binding domain-like"/>
    <property type="match status" value="1"/>
</dbReference>
<dbReference type="InterPro" id="IPR000595">
    <property type="entry name" value="cNMP-bd_dom"/>
</dbReference>
<reference evidence="3" key="1">
    <citation type="submission" date="2016-10" db="EMBL/GenBank/DDBJ databases">
        <authorList>
            <person name="Varghese N."/>
            <person name="Submissions S."/>
        </authorList>
    </citation>
    <scope>NUCLEOTIDE SEQUENCE [LARGE SCALE GENOMIC DNA]</scope>
    <source>
        <strain evidence="3">ATCC 25963</strain>
    </source>
</reference>
<evidence type="ECO:0000259" key="1">
    <source>
        <dbReference type="PROSITE" id="PS50042"/>
    </source>
</evidence>
<dbReference type="PANTHER" id="PTHR24567">
    <property type="entry name" value="CRP FAMILY TRANSCRIPTIONAL REGULATORY PROTEIN"/>
    <property type="match status" value="1"/>
</dbReference>
<dbReference type="PROSITE" id="PS50042">
    <property type="entry name" value="CNMP_BINDING_3"/>
    <property type="match status" value="1"/>
</dbReference>
<protein>
    <submittedName>
        <fullName evidence="2">Cyclic nucleotide-binding domain-containing protein</fullName>
    </submittedName>
</protein>
<feature type="domain" description="Cyclic nucleotide-binding" evidence="1">
    <location>
        <begin position="98"/>
        <end position="193"/>
    </location>
</feature>
<sequence length="465" mass="50800">MTNAQKPGESAQQTSLATAAARNLATTTKSEPQMQGISSRWLLKLLPWVRAAGGVYRVNRRLSYAVGDGRLSFTNVGAKVSVVPQELTELPLLRGFDDVEVLTALAGKFVQREYKAGDVLVEAGKPADQVFLIAHGKVNKLGTGKYGDETVLAVLADGAHFGDQNLVEQNDTWGFTVKAVTRVIALTLPEKALADAVEQSPGLRAQVEKFMANRNKPQTGQGEAEIALSSGHRGEVVLPGTFVDYELAPREYELSVAQTVLQIHTRVADLYNEPMNQTQQQLRLTIEALRERQEHEMINSPEFGLLHNADLKQRIHTRSGPPTPDDLDELLALVWKEPTAFLAHPRTIAAFGQECSKRGIYPHPVEFAGHHLPAWRGVPILPCNKIPVTDTRTSSIILLRAGEKNQGVIGLHQPGIPDEVEPSLSVRFMGINEKAIISYLVSAYYSAAVLVPDALAVLEDAEIGR</sequence>
<dbReference type="STRING" id="54.SAMN02745121_03947"/>
<dbReference type="PANTHER" id="PTHR24567:SF74">
    <property type="entry name" value="HTH-TYPE TRANSCRIPTIONAL REGULATOR ARCR"/>
    <property type="match status" value="1"/>
</dbReference>